<feature type="region of interest" description="Disordered" evidence="1">
    <location>
        <begin position="83"/>
        <end position="102"/>
    </location>
</feature>
<reference evidence="3 4" key="1">
    <citation type="submission" date="2019-10" db="EMBL/GenBank/DDBJ databases">
        <title>Streptomyces smaragdinus sp. nov. and Streptomyces fabii sp. nov., isolated from the gut of fungus growing-termite Macrotermes natalensis.</title>
        <authorList>
            <person name="Schwitalla J."/>
            <person name="Benndorf R."/>
            <person name="Martin K."/>
            <person name="De Beer W."/>
            <person name="Kaster A.-K."/>
            <person name="Vollmers J."/>
            <person name="Poulsen M."/>
            <person name="Beemelmanns C."/>
        </authorList>
    </citation>
    <scope>NUCLEOTIDE SEQUENCE [LARGE SCALE GENOMIC DNA]</scope>
    <source>
        <strain evidence="3 4">RB5</strain>
    </source>
</reference>
<dbReference type="AlphaFoldDB" id="A0A7K0CRR4"/>
<evidence type="ECO:0000256" key="2">
    <source>
        <dbReference type="SAM" id="SignalP"/>
    </source>
</evidence>
<evidence type="ECO:0000313" key="4">
    <source>
        <dbReference type="Proteomes" id="UP000466345"/>
    </source>
</evidence>
<dbReference type="PROSITE" id="PS51257">
    <property type="entry name" value="PROKAR_LIPOPROTEIN"/>
    <property type="match status" value="1"/>
</dbReference>
<name>A0A7K0CRR4_9ACTN</name>
<gene>
    <name evidence="3" type="ORF">SRB5_63810</name>
</gene>
<dbReference type="RefSeq" id="WP_153456973.1">
    <property type="nucleotide sequence ID" value="NZ_WEGJ01000047.1"/>
</dbReference>
<evidence type="ECO:0000313" key="3">
    <source>
        <dbReference type="EMBL" id="MQY16185.1"/>
    </source>
</evidence>
<evidence type="ECO:0008006" key="5">
    <source>
        <dbReference type="Google" id="ProtNLM"/>
    </source>
</evidence>
<comment type="caution">
    <text evidence="3">The sequence shown here is derived from an EMBL/GenBank/DDBJ whole genome shotgun (WGS) entry which is preliminary data.</text>
</comment>
<feature type="signal peptide" evidence="2">
    <location>
        <begin position="1"/>
        <end position="23"/>
    </location>
</feature>
<dbReference type="EMBL" id="WEGJ01000047">
    <property type="protein sequence ID" value="MQY16185.1"/>
    <property type="molecule type" value="Genomic_DNA"/>
</dbReference>
<evidence type="ECO:0000256" key="1">
    <source>
        <dbReference type="SAM" id="MobiDB-lite"/>
    </source>
</evidence>
<sequence length="216" mass="21474">MRTAPRALLSAATAAVVALTAAACGQLGSRSGGDDDRAPAAVTVDNVRAFAAKAQKHPKKCPVAYDIEAAAKTAGLDKPVKARTGKDVADGELPGDEGISPDGPLSKAKGAWVVCSYSVAGKGASLHTVAAAKGDAVSLMLPAVQSAGRLDTQELKAFYDTAGAAKPGTAAGVPDGNVATVRLADDGKVAVMLAVERKTLTAGQTKALATALAGQL</sequence>
<accession>A0A7K0CRR4</accession>
<protein>
    <recommendedName>
        <fullName evidence="5">Lipoprotein</fullName>
    </recommendedName>
</protein>
<keyword evidence="2" id="KW-0732">Signal</keyword>
<organism evidence="3 4">
    <name type="scientific">Streptomyces smaragdinus</name>
    <dbReference type="NCBI Taxonomy" id="2585196"/>
    <lineage>
        <taxon>Bacteria</taxon>
        <taxon>Bacillati</taxon>
        <taxon>Actinomycetota</taxon>
        <taxon>Actinomycetes</taxon>
        <taxon>Kitasatosporales</taxon>
        <taxon>Streptomycetaceae</taxon>
        <taxon>Streptomyces</taxon>
    </lineage>
</organism>
<keyword evidence="4" id="KW-1185">Reference proteome</keyword>
<proteinExistence type="predicted"/>
<feature type="chain" id="PRO_5029497770" description="Lipoprotein" evidence="2">
    <location>
        <begin position="24"/>
        <end position="216"/>
    </location>
</feature>
<dbReference type="Proteomes" id="UP000466345">
    <property type="component" value="Unassembled WGS sequence"/>
</dbReference>